<gene>
    <name evidence="2" type="ORF">BJX63DRAFT_416753</name>
</gene>
<organism evidence="2 3">
    <name type="scientific">Aspergillus granulosus</name>
    <dbReference type="NCBI Taxonomy" id="176169"/>
    <lineage>
        <taxon>Eukaryota</taxon>
        <taxon>Fungi</taxon>
        <taxon>Dikarya</taxon>
        <taxon>Ascomycota</taxon>
        <taxon>Pezizomycotina</taxon>
        <taxon>Eurotiomycetes</taxon>
        <taxon>Eurotiomycetidae</taxon>
        <taxon>Eurotiales</taxon>
        <taxon>Aspergillaceae</taxon>
        <taxon>Aspergillus</taxon>
        <taxon>Aspergillus subgen. Nidulantes</taxon>
    </lineage>
</organism>
<evidence type="ECO:0000313" key="3">
    <source>
        <dbReference type="Proteomes" id="UP001610334"/>
    </source>
</evidence>
<sequence>MHRWVGRMVIIHSVLHGAIAVLGDGQTVQAIQQHYIPFLVRYQHLFLECSVCNSLNTDHPSNQKQAACSIILIIPVTLHAVVRCYPQLAMKGHYLLGAIGLASISYHIWMRGSKCLWCLVAAAAL</sequence>
<proteinExistence type="predicted"/>
<feature type="chain" id="PRO_5045163370" evidence="1">
    <location>
        <begin position="21"/>
        <end position="125"/>
    </location>
</feature>
<dbReference type="EMBL" id="JBFXLT010000265">
    <property type="protein sequence ID" value="KAL2801690.1"/>
    <property type="molecule type" value="Genomic_DNA"/>
</dbReference>
<name>A0ABR4GTA3_9EURO</name>
<evidence type="ECO:0000256" key="1">
    <source>
        <dbReference type="SAM" id="SignalP"/>
    </source>
</evidence>
<evidence type="ECO:0000313" key="2">
    <source>
        <dbReference type="EMBL" id="KAL2801690.1"/>
    </source>
</evidence>
<reference evidence="2 3" key="1">
    <citation type="submission" date="2024-07" db="EMBL/GenBank/DDBJ databases">
        <title>Section-level genome sequencing and comparative genomics of Aspergillus sections Usti and Cavernicolus.</title>
        <authorList>
            <consortium name="Lawrence Berkeley National Laboratory"/>
            <person name="Nybo J.L."/>
            <person name="Vesth T.C."/>
            <person name="Theobald S."/>
            <person name="Frisvad J.C."/>
            <person name="Larsen T.O."/>
            <person name="Kjaerboelling I."/>
            <person name="Rothschild-Mancinelli K."/>
            <person name="Lyhne E.K."/>
            <person name="Kogle M.E."/>
            <person name="Barry K."/>
            <person name="Clum A."/>
            <person name="Na H."/>
            <person name="Ledsgaard L."/>
            <person name="Lin J."/>
            <person name="Lipzen A."/>
            <person name="Kuo A."/>
            <person name="Riley R."/>
            <person name="Mondo S."/>
            <person name="Labutti K."/>
            <person name="Haridas S."/>
            <person name="Pangalinan J."/>
            <person name="Salamov A.A."/>
            <person name="Simmons B.A."/>
            <person name="Magnuson J.K."/>
            <person name="Chen J."/>
            <person name="Drula E."/>
            <person name="Henrissat B."/>
            <person name="Wiebenga A."/>
            <person name="Lubbers R.J."/>
            <person name="Gomes A.C."/>
            <person name="Makela M.R."/>
            <person name="Stajich J."/>
            <person name="Grigoriev I.V."/>
            <person name="Mortensen U.H."/>
            <person name="De Vries R.P."/>
            <person name="Baker S.E."/>
            <person name="Andersen M.R."/>
        </authorList>
    </citation>
    <scope>NUCLEOTIDE SEQUENCE [LARGE SCALE GENOMIC DNA]</scope>
    <source>
        <strain evidence="2 3">CBS 588.65</strain>
    </source>
</reference>
<keyword evidence="1" id="KW-0732">Signal</keyword>
<dbReference type="Proteomes" id="UP001610334">
    <property type="component" value="Unassembled WGS sequence"/>
</dbReference>
<keyword evidence="3" id="KW-1185">Reference proteome</keyword>
<comment type="caution">
    <text evidence="2">The sequence shown here is derived from an EMBL/GenBank/DDBJ whole genome shotgun (WGS) entry which is preliminary data.</text>
</comment>
<accession>A0ABR4GTA3</accession>
<protein>
    <submittedName>
        <fullName evidence="2">Uncharacterized protein</fullName>
    </submittedName>
</protein>
<feature type="signal peptide" evidence="1">
    <location>
        <begin position="1"/>
        <end position="20"/>
    </location>
</feature>